<comment type="caution">
    <text evidence="18">The sequence shown here is derived from an EMBL/GenBank/DDBJ whole genome shotgun (WGS) entry which is preliminary data.</text>
</comment>
<keyword evidence="10" id="KW-0862">Zinc</keyword>
<dbReference type="Proteomes" id="UP000037069">
    <property type="component" value="Unassembled WGS sequence"/>
</dbReference>
<dbReference type="PROSITE" id="PS00132">
    <property type="entry name" value="CARBOXYPEPT_ZN_1"/>
    <property type="match status" value="2"/>
</dbReference>
<evidence type="ECO:0000256" key="9">
    <source>
        <dbReference type="ARBA" id="ARBA00022801"/>
    </source>
</evidence>
<sequence length="879" mass="100751">MANVYWNKFHILPVLWFIVFLTMSESKSVSSSSNFCTKDDRCTEPFKDQSRYDHYRVYNVELATEQHVDLFKKLEQQSDSMSFMGHARDVGQKLTILVAAHKVADLADLLEYYQVKHRILTYNFQEKIDKNYASVLPIGTDLSKFDWHHYYHLETIYEWLQSLVEKYPGVVTLLDMGNSTQGFPIKGVKISHNPDNKAIFIESGIHAREWIAPATATFLINSLLTSTDKDIENLAKNYNWIIFPSVNPDGYKFTFEHDRMWRKNRQIFGTCRGVDLNRNYPDHWNSTGSSSDPCRYDFAGPAAGSEMETQRLMKFIADNVQKEQIKTYISLHSFSQMIMFPYGHTKEHVYNYEDLKEFGQSASNAIKELTGSNYISGNSFETIYPSSGGSMDWAYAVHKIPIAYTFELRGPPDSQDMFILPAEEILPTAREALTAIRAIVKGATAKVLSLILFYTMTESKTVNSSSAVSANEETIKDRSRYDNYRIYNVELATEQHVNLFQKLEEQSDSMIFIGHAREIGQKLSILVAAHKIADLADLLEYYQVKHRILTYNFQEKIDKNYASVLPIGTDLSKFDWHHYYHLETIYEWLQSLVEKYPGIVTLLDMGNSTQGFPIKGVKISHNPNNKAIFIESGIHAREWIAPATATFLINSLLTSTDEDIQNLAKNYNWIIFPSVNPDGYKFTFEHDRMWRKNRQIFGINRGVDLNRNYPDHWNSTGSSSDPSRYDFSGPTAGSELETQRLMKFIEDNVEKEQIKTYLSLHSYSQMIMFPYGYTKEHAYNYEDLRELGQLAANAIKALTGVHYTSGSKIETIYPSSGSSIDWVYAVHKIPIAYTFELRGPPDSQDMFILPAEQILPTAQEAFAAIRAIVEGAAAKGYYK</sequence>
<dbReference type="GO" id="GO:0006508">
    <property type="term" value="P:proteolysis"/>
    <property type="evidence" value="ECO:0007669"/>
    <property type="project" value="UniProtKB-KW"/>
</dbReference>
<name>A0A0L0BRU0_LUCCU</name>
<evidence type="ECO:0000256" key="2">
    <source>
        <dbReference type="ARBA" id="ARBA00004613"/>
    </source>
</evidence>
<dbReference type="SUPFAM" id="SSF54897">
    <property type="entry name" value="Protease propeptides/inhibitors"/>
    <property type="match status" value="2"/>
</dbReference>
<dbReference type="GO" id="GO:0005615">
    <property type="term" value="C:extracellular space"/>
    <property type="evidence" value="ECO:0007669"/>
    <property type="project" value="TreeGrafter"/>
</dbReference>
<dbReference type="OrthoDB" id="3626597at2759"/>
<evidence type="ECO:0000256" key="16">
    <source>
        <dbReference type="SAM" id="SignalP"/>
    </source>
</evidence>
<evidence type="ECO:0000256" key="1">
    <source>
        <dbReference type="ARBA" id="ARBA00001947"/>
    </source>
</evidence>
<evidence type="ECO:0000256" key="4">
    <source>
        <dbReference type="ARBA" id="ARBA00022525"/>
    </source>
</evidence>
<reference evidence="18 19" key="1">
    <citation type="journal article" date="2015" name="Nat. Commun.">
        <title>Lucilia cuprina genome unlocks parasitic fly biology to underpin future interventions.</title>
        <authorList>
            <person name="Anstead C.A."/>
            <person name="Korhonen P.K."/>
            <person name="Young N.D."/>
            <person name="Hall R.S."/>
            <person name="Jex A.R."/>
            <person name="Murali S.C."/>
            <person name="Hughes D.S."/>
            <person name="Lee S.F."/>
            <person name="Perry T."/>
            <person name="Stroehlein A.J."/>
            <person name="Ansell B.R."/>
            <person name="Breugelmans B."/>
            <person name="Hofmann A."/>
            <person name="Qu J."/>
            <person name="Dugan S."/>
            <person name="Lee S.L."/>
            <person name="Chao H."/>
            <person name="Dinh H."/>
            <person name="Han Y."/>
            <person name="Doddapaneni H.V."/>
            <person name="Worley K.C."/>
            <person name="Muzny D.M."/>
            <person name="Ioannidis P."/>
            <person name="Waterhouse R.M."/>
            <person name="Zdobnov E.M."/>
            <person name="James P.J."/>
            <person name="Bagnall N.H."/>
            <person name="Kotze A.C."/>
            <person name="Gibbs R.A."/>
            <person name="Richards S."/>
            <person name="Batterham P."/>
            <person name="Gasser R.B."/>
        </authorList>
    </citation>
    <scope>NUCLEOTIDE SEQUENCE [LARGE SCALE GENOMIC DNA]</scope>
    <source>
        <strain evidence="18 19">LS</strain>
        <tissue evidence="18">Full body</tissue>
    </source>
</reference>
<keyword evidence="4" id="KW-0964">Secreted</keyword>
<dbReference type="InterPro" id="IPR057246">
    <property type="entry name" value="CARBOXYPEPT_ZN_1"/>
</dbReference>
<keyword evidence="6" id="KW-0645">Protease</keyword>
<evidence type="ECO:0000256" key="12">
    <source>
        <dbReference type="ARBA" id="ARBA00023157"/>
    </source>
</evidence>
<dbReference type="Pfam" id="PF00246">
    <property type="entry name" value="Peptidase_M14"/>
    <property type="match status" value="2"/>
</dbReference>
<dbReference type="EMBL" id="JRES01001567">
    <property type="protein sequence ID" value="KNC21914.1"/>
    <property type="molecule type" value="Genomic_DNA"/>
</dbReference>
<comment type="similarity">
    <text evidence="3 15">Belongs to the peptidase M14 family.</text>
</comment>
<evidence type="ECO:0000256" key="6">
    <source>
        <dbReference type="ARBA" id="ARBA00022670"/>
    </source>
</evidence>
<evidence type="ECO:0000256" key="8">
    <source>
        <dbReference type="ARBA" id="ARBA00022729"/>
    </source>
</evidence>
<dbReference type="GO" id="GO:0004181">
    <property type="term" value="F:metallocarboxypeptidase activity"/>
    <property type="evidence" value="ECO:0007669"/>
    <property type="project" value="InterPro"/>
</dbReference>
<keyword evidence="7" id="KW-0479">Metal-binding</keyword>
<keyword evidence="8 16" id="KW-0732">Signal</keyword>
<dbReference type="PRINTS" id="PR00765">
    <property type="entry name" value="CRBOXYPTASEA"/>
</dbReference>
<comment type="function">
    <text evidence="13">Involved in the digestion of the blood meal.</text>
</comment>
<dbReference type="SUPFAM" id="SSF53187">
    <property type="entry name" value="Zn-dependent exopeptidases"/>
    <property type="match status" value="2"/>
</dbReference>
<evidence type="ECO:0000256" key="11">
    <source>
        <dbReference type="ARBA" id="ARBA00023049"/>
    </source>
</evidence>
<evidence type="ECO:0000256" key="10">
    <source>
        <dbReference type="ARBA" id="ARBA00022833"/>
    </source>
</evidence>
<evidence type="ECO:0000259" key="17">
    <source>
        <dbReference type="PROSITE" id="PS52035"/>
    </source>
</evidence>
<evidence type="ECO:0000256" key="3">
    <source>
        <dbReference type="ARBA" id="ARBA00005988"/>
    </source>
</evidence>
<dbReference type="SMART" id="SM00631">
    <property type="entry name" value="Zn_pept"/>
    <property type="match status" value="2"/>
</dbReference>
<dbReference type="InterPro" id="IPR003146">
    <property type="entry name" value="M14A_act_pep"/>
</dbReference>
<keyword evidence="5" id="KW-0121">Carboxypeptidase</keyword>
<evidence type="ECO:0000256" key="14">
    <source>
        <dbReference type="ARBA" id="ARBA00069039"/>
    </source>
</evidence>
<feature type="signal peptide" evidence="16">
    <location>
        <begin position="1"/>
        <end position="26"/>
    </location>
</feature>
<organism evidence="18 19">
    <name type="scientific">Lucilia cuprina</name>
    <name type="common">Green bottle fly</name>
    <name type="synonym">Australian sheep blowfly</name>
    <dbReference type="NCBI Taxonomy" id="7375"/>
    <lineage>
        <taxon>Eukaryota</taxon>
        <taxon>Metazoa</taxon>
        <taxon>Ecdysozoa</taxon>
        <taxon>Arthropoda</taxon>
        <taxon>Hexapoda</taxon>
        <taxon>Insecta</taxon>
        <taxon>Pterygota</taxon>
        <taxon>Neoptera</taxon>
        <taxon>Endopterygota</taxon>
        <taxon>Diptera</taxon>
        <taxon>Brachycera</taxon>
        <taxon>Muscomorpha</taxon>
        <taxon>Oestroidea</taxon>
        <taxon>Calliphoridae</taxon>
        <taxon>Luciliinae</taxon>
        <taxon>Lucilia</taxon>
    </lineage>
</organism>
<evidence type="ECO:0000256" key="13">
    <source>
        <dbReference type="ARBA" id="ARBA00057299"/>
    </source>
</evidence>
<dbReference type="AlphaFoldDB" id="A0A0L0BRU0"/>
<dbReference type="OMA" id="FAFHSYG"/>
<feature type="active site" description="Proton donor/acceptor" evidence="15">
    <location>
        <position position="407"/>
    </location>
</feature>
<comment type="cofactor">
    <cofactor evidence="1">
        <name>Zn(2+)</name>
        <dbReference type="ChEBI" id="CHEBI:29105"/>
    </cofactor>
</comment>
<evidence type="ECO:0000256" key="5">
    <source>
        <dbReference type="ARBA" id="ARBA00022645"/>
    </source>
</evidence>
<comment type="subcellular location">
    <subcellularLocation>
        <location evidence="2">Secreted</location>
    </subcellularLocation>
</comment>
<keyword evidence="11" id="KW-0482">Metalloprotease</keyword>
<feature type="active site" description="Proton donor/acceptor" evidence="15">
    <location>
        <position position="836"/>
    </location>
</feature>
<dbReference type="PANTHER" id="PTHR11705:SF60">
    <property type="entry name" value="FI16720P1"/>
    <property type="match status" value="1"/>
</dbReference>
<keyword evidence="9" id="KW-0378">Hydrolase</keyword>
<evidence type="ECO:0000256" key="7">
    <source>
        <dbReference type="ARBA" id="ARBA00022723"/>
    </source>
</evidence>
<dbReference type="Gene3D" id="3.30.70.340">
    <property type="entry name" value="Metallocarboxypeptidase-like"/>
    <property type="match status" value="2"/>
</dbReference>
<dbReference type="PANTHER" id="PTHR11705">
    <property type="entry name" value="PROTEASE FAMILY M14 CARBOXYPEPTIDASE A,B"/>
    <property type="match status" value="1"/>
</dbReference>
<feature type="chain" id="PRO_5005535274" description="Zinc carboxypeptidase A 1" evidence="16">
    <location>
        <begin position="27"/>
        <end position="879"/>
    </location>
</feature>
<keyword evidence="12" id="KW-1015">Disulfide bond</keyword>
<gene>
    <name evidence="18" type="ORF">FF38_12081</name>
</gene>
<dbReference type="InterPro" id="IPR000834">
    <property type="entry name" value="Peptidase_M14"/>
</dbReference>
<dbReference type="CDD" id="cd03860">
    <property type="entry name" value="M14_CP_A-B_like"/>
    <property type="match status" value="2"/>
</dbReference>
<dbReference type="PROSITE" id="PS00133">
    <property type="entry name" value="CARBOXYPEPT_ZN_2"/>
    <property type="match status" value="2"/>
</dbReference>
<dbReference type="FunFam" id="3.40.630.10:FF:000040">
    <property type="entry name" value="zinc carboxypeptidase"/>
    <property type="match status" value="2"/>
</dbReference>
<feature type="domain" description="Peptidase M14" evidence="17">
    <location>
        <begin position="578"/>
        <end position="872"/>
    </location>
</feature>
<evidence type="ECO:0000313" key="18">
    <source>
        <dbReference type="EMBL" id="KNC21914.1"/>
    </source>
</evidence>
<accession>A0A0L0BRU0</accession>
<dbReference type="InterPro" id="IPR057247">
    <property type="entry name" value="CARBOXYPEPT_ZN_2"/>
</dbReference>
<evidence type="ECO:0000313" key="19">
    <source>
        <dbReference type="Proteomes" id="UP000037069"/>
    </source>
</evidence>
<dbReference type="Gene3D" id="3.40.630.10">
    <property type="entry name" value="Zn peptidases"/>
    <property type="match status" value="2"/>
</dbReference>
<keyword evidence="19" id="KW-1185">Reference proteome</keyword>
<dbReference type="InterPro" id="IPR036990">
    <property type="entry name" value="M14A-like_propep"/>
</dbReference>
<dbReference type="Pfam" id="PF02244">
    <property type="entry name" value="Propep_M14"/>
    <property type="match status" value="2"/>
</dbReference>
<feature type="domain" description="Peptidase M14" evidence="17">
    <location>
        <begin position="149"/>
        <end position="443"/>
    </location>
</feature>
<dbReference type="GO" id="GO:0008270">
    <property type="term" value="F:zinc ion binding"/>
    <property type="evidence" value="ECO:0007669"/>
    <property type="project" value="InterPro"/>
</dbReference>
<dbReference type="PROSITE" id="PS52035">
    <property type="entry name" value="PEPTIDASE_M14"/>
    <property type="match status" value="2"/>
</dbReference>
<protein>
    <recommendedName>
        <fullName evidence="14">Zinc carboxypeptidase A 1</fullName>
    </recommendedName>
</protein>
<proteinExistence type="inferred from homology"/>
<evidence type="ECO:0000256" key="15">
    <source>
        <dbReference type="PROSITE-ProRule" id="PRU01379"/>
    </source>
</evidence>
<dbReference type="FunFam" id="3.30.70.340:FF:000002">
    <property type="entry name" value="Carboxypeptidase A"/>
    <property type="match status" value="2"/>
</dbReference>